<organism evidence="1 2">
    <name type="scientific">Pseudocercospora musae</name>
    <dbReference type="NCBI Taxonomy" id="113226"/>
    <lineage>
        <taxon>Eukaryota</taxon>
        <taxon>Fungi</taxon>
        <taxon>Dikarya</taxon>
        <taxon>Ascomycota</taxon>
        <taxon>Pezizomycotina</taxon>
        <taxon>Dothideomycetes</taxon>
        <taxon>Dothideomycetidae</taxon>
        <taxon>Mycosphaerellales</taxon>
        <taxon>Mycosphaerellaceae</taxon>
        <taxon>Pseudocercospora</taxon>
    </lineage>
</organism>
<accession>A0A139I748</accession>
<name>A0A139I748_9PEZI</name>
<dbReference type="OrthoDB" id="10435951at2759"/>
<evidence type="ECO:0000313" key="2">
    <source>
        <dbReference type="Proteomes" id="UP000073492"/>
    </source>
</evidence>
<dbReference type="AlphaFoldDB" id="A0A139I748"/>
<sequence length="162" mass="18054">MPENRMNASIYPLKEALRELTTQLADRGYDIRKTIPEGVTRAKVGGQTHDSVTGLTARSKDGHAVWTVRFDWDSTKQSHVNGSWLVHAAAQRNKGEQSGKFYVPYESGGKLAEFCGTDMMNKLSQGGDAEALWVHLKDMYFMINPLSGEDEARVTVPSSTYR</sequence>
<gene>
    <name evidence="1" type="ORF">AC579_9175</name>
</gene>
<protein>
    <submittedName>
        <fullName evidence="1">Uncharacterized protein</fullName>
    </submittedName>
</protein>
<evidence type="ECO:0000313" key="1">
    <source>
        <dbReference type="EMBL" id="KXT10573.1"/>
    </source>
</evidence>
<reference evidence="1 2" key="1">
    <citation type="submission" date="2015-07" db="EMBL/GenBank/DDBJ databases">
        <title>Comparative genomics of the Sigatoka disease complex on banana suggests a link between parallel evolutionary changes in Pseudocercospora fijiensis and Pseudocercospora eumusae and increased virulence on the banana host.</title>
        <authorList>
            <person name="Chang T.-C."/>
            <person name="Salvucci A."/>
            <person name="Crous P.W."/>
            <person name="Stergiopoulos I."/>
        </authorList>
    </citation>
    <scope>NUCLEOTIDE SEQUENCE [LARGE SCALE GENOMIC DNA]</scope>
    <source>
        <strain evidence="1 2">CBS 116634</strain>
    </source>
</reference>
<comment type="caution">
    <text evidence="1">The sequence shown here is derived from an EMBL/GenBank/DDBJ whole genome shotgun (WGS) entry which is preliminary data.</text>
</comment>
<dbReference type="Proteomes" id="UP000073492">
    <property type="component" value="Unassembled WGS sequence"/>
</dbReference>
<dbReference type="EMBL" id="LFZO01000251">
    <property type="protein sequence ID" value="KXT10573.1"/>
    <property type="molecule type" value="Genomic_DNA"/>
</dbReference>
<proteinExistence type="predicted"/>
<keyword evidence="2" id="KW-1185">Reference proteome</keyword>